<keyword evidence="1" id="KW-1133">Transmembrane helix</keyword>
<dbReference type="EMBL" id="QMIG01000020">
    <property type="protein sequence ID" value="RAW11430.1"/>
    <property type="molecule type" value="Genomic_DNA"/>
</dbReference>
<proteinExistence type="predicted"/>
<feature type="transmembrane region" description="Helical" evidence="1">
    <location>
        <begin position="38"/>
        <end position="57"/>
    </location>
</feature>
<dbReference type="OrthoDB" id="3730860at2"/>
<feature type="transmembrane region" description="Helical" evidence="1">
    <location>
        <begin position="6"/>
        <end position="26"/>
    </location>
</feature>
<comment type="caution">
    <text evidence="2">The sequence shown here is derived from an EMBL/GenBank/DDBJ whole genome shotgun (WGS) entry which is preliminary data.</text>
</comment>
<gene>
    <name evidence="2" type="ORF">DPM12_16445</name>
</gene>
<keyword evidence="1" id="KW-0472">Membrane</keyword>
<organism evidence="2 3">
    <name type="scientific">Phytoactinopolyspora halophila</name>
    <dbReference type="NCBI Taxonomy" id="1981511"/>
    <lineage>
        <taxon>Bacteria</taxon>
        <taxon>Bacillati</taxon>
        <taxon>Actinomycetota</taxon>
        <taxon>Actinomycetes</taxon>
        <taxon>Jiangellales</taxon>
        <taxon>Jiangellaceae</taxon>
        <taxon>Phytoactinopolyspora</taxon>
    </lineage>
</organism>
<evidence type="ECO:0000256" key="1">
    <source>
        <dbReference type="SAM" id="Phobius"/>
    </source>
</evidence>
<keyword evidence="3" id="KW-1185">Reference proteome</keyword>
<dbReference type="AlphaFoldDB" id="A0A329QGK8"/>
<reference evidence="2 3" key="1">
    <citation type="submission" date="2018-06" db="EMBL/GenBank/DDBJ databases">
        <title>Phytoactinopolyspora halophila sp. nov., a novel halophilic actinomycete isolated from a saline soil in China.</title>
        <authorList>
            <person name="Tang S.-K."/>
        </authorList>
    </citation>
    <scope>NUCLEOTIDE SEQUENCE [LARGE SCALE GENOMIC DNA]</scope>
    <source>
        <strain evidence="2 3">YIM 96934</strain>
    </source>
</reference>
<protein>
    <recommendedName>
        <fullName evidence="4">Integral membrane protein</fullName>
    </recommendedName>
</protein>
<keyword evidence="1" id="KW-0812">Transmembrane</keyword>
<evidence type="ECO:0008006" key="4">
    <source>
        <dbReference type="Google" id="ProtNLM"/>
    </source>
</evidence>
<evidence type="ECO:0000313" key="3">
    <source>
        <dbReference type="Proteomes" id="UP000250462"/>
    </source>
</evidence>
<accession>A0A329QGK8</accession>
<name>A0A329QGK8_9ACTN</name>
<feature type="transmembrane region" description="Helical" evidence="1">
    <location>
        <begin position="69"/>
        <end position="87"/>
    </location>
</feature>
<evidence type="ECO:0000313" key="2">
    <source>
        <dbReference type="EMBL" id="RAW11430.1"/>
    </source>
</evidence>
<sequence>MEFLYNIVVALHFLGLASLIGGALVQMKARGERQINRAIIHGALVQVLTGLILVGMQEMVDSLDRDPNHAKVGVKLLVALVIAVVALINEKRPTIPDGVYFTVFGLAVANVLVAVFW</sequence>
<dbReference type="RefSeq" id="WP_112259441.1">
    <property type="nucleotide sequence ID" value="NZ_QMIG01000020.1"/>
</dbReference>
<feature type="transmembrane region" description="Helical" evidence="1">
    <location>
        <begin position="99"/>
        <end position="116"/>
    </location>
</feature>
<dbReference type="Proteomes" id="UP000250462">
    <property type="component" value="Unassembled WGS sequence"/>
</dbReference>